<proteinExistence type="predicted"/>
<protein>
    <submittedName>
        <fullName evidence="2">Phage terminase large subunit family protein</fullName>
    </submittedName>
</protein>
<dbReference type="KEGG" id="apol:K9D25_09980"/>
<reference evidence="2" key="1">
    <citation type="submission" date="2021-09" db="EMBL/GenBank/DDBJ databases">
        <title>Network and meta-omics reveal the key degrader and cooperation patterns in an efficient 1,4-dioxane-degrading microbial community.</title>
        <authorList>
            <person name="Dai C."/>
        </authorList>
    </citation>
    <scope>NUCLEOTIDE SEQUENCE</scope>
    <source>
        <strain evidence="2">ZM13</strain>
    </source>
</reference>
<dbReference type="RefSeq" id="WP_244450685.1">
    <property type="nucleotide sequence ID" value="NZ_CP083239.1"/>
</dbReference>
<dbReference type="EMBL" id="CP083239">
    <property type="protein sequence ID" value="UOK72992.1"/>
    <property type="molecule type" value="Genomic_DNA"/>
</dbReference>
<gene>
    <name evidence="2" type="ORF">K9D25_09980</name>
</gene>
<keyword evidence="1" id="KW-0175">Coiled coil</keyword>
<evidence type="ECO:0000313" key="2">
    <source>
        <dbReference type="EMBL" id="UOK72992.1"/>
    </source>
</evidence>
<dbReference type="AlphaFoldDB" id="A0A9E6ZZW0"/>
<organism evidence="2 3">
    <name type="scientific">Ancylobacter polymorphus</name>
    <dbReference type="NCBI Taxonomy" id="223390"/>
    <lineage>
        <taxon>Bacteria</taxon>
        <taxon>Pseudomonadati</taxon>
        <taxon>Pseudomonadota</taxon>
        <taxon>Alphaproteobacteria</taxon>
        <taxon>Hyphomicrobiales</taxon>
        <taxon>Xanthobacteraceae</taxon>
        <taxon>Ancylobacter</taxon>
    </lineage>
</organism>
<feature type="coiled-coil region" evidence="1">
    <location>
        <begin position="46"/>
        <end position="73"/>
    </location>
</feature>
<evidence type="ECO:0000313" key="3">
    <source>
        <dbReference type="Proteomes" id="UP000831684"/>
    </source>
</evidence>
<evidence type="ECO:0000256" key="1">
    <source>
        <dbReference type="SAM" id="Coils"/>
    </source>
</evidence>
<name>A0A9E6ZZW0_9HYPH</name>
<accession>A0A9E6ZZW0</accession>
<sequence>MNLFDNAEIAVPCPQCGHENKETLGRLKHDPQIVCGGCAEVITIDSSELKESLQAVDKKLADFRRNLSRLGKR</sequence>
<dbReference type="Proteomes" id="UP000831684">
    <property type="component" value="Chromosome"/>
</dbReference>